<dbReference type="KEGG" id="sutt:SUTMEG_14370"/>
<organism evidence="1 2">
    <name type="scientific">Sutterella megalosphaeroides</name>
    <dbReference type="NCBI Taxonomy" id="2494234"/>
    <lineage>
        <taxon>Bacteria</taxon>
        <taxon>Pseudomonadati</taxon>
        <taxon>Pseudomonadota</taxon>
        <taxon>Betaproteobacteria</taxon>
        <taxon>Burkholderiales</taxon>
        <taxon>Sutterellaceae</taxon>
        <taxon>Sutterella</taxon>
    </lineage>
</organism>
<reference evidence="1 2" key="1">
    <citation type="journal article" date="2018" name="Int. J. Syst. Evol. Microbiol.">
        <title>Mesosutterella multiformis gen. nov., sp. nov., a member of the family Sutterellaceae and Sutterella megalosphaeroides sp. nov., isolated from human faeces.</title>
        <authorList>
            <person name="Sakamoto M."/>
            <person name="Ikeyama N."/>
            <person name="Kunihiro T."/>
            <person name="Iino T."/>
            <person name="Yuki M."/>
            <person name="Ohkuma M."/>
        </authorList>
    </citation>
    <scope>NUCLEOTIDE SEQUENCE [LARGE SCALE GENOMIC DNA]</scope>
    <source>
        <strain evidence="1 2">6FBBBH3</strain>
    </source>
</reference>
<dbReference type="Proteomes" id="UP000271003">
    <property type="component" value="Chromosome"/>
</dbReference>
<gene>
    <name evidence="1" type="ORF">SUTMEG_14370</name>
</gene>
<protein>
    <submittedName>
        <fullName evidence="1">Uncharacterized protein</fullName>
    </submittedName>
</protein>
<dbReference type="EMBL" id="AP018786">
    <property type="protein sequence ID" value="BBF23546.1"/>
    <property type="molecule type" value="Genomic_DNA"/>
</dbReference>
<evidence type="ECO:0000313" key="1">
    <source>
        <dbReference type="EMBL" id="BBF23546.1"/>
    </source>
</evidence>
<accession>A0A2Z6IFP9</accession>
<name>A0A2Z6IFP9_9BURK</name>
<sequence length="121" mass="13606">MRLLDLLPHLLEAEETDGLAAVADTSDRSLQTQVFEGIRCDFLKTGTPESRRQFVFTTSDVNLLTQETFRRDELWVVNKRPSGESSLCALAEVKGMRRPSRPNDFRKLCVEGALGNVPPSR</sequence>
<evidence type="ECO:0000313" key="2">
    <source>
        <dbReference type="Proteomes" id="UP000271003"/>
    </source>
</evidence>
<proteinExistence type="predicted"/>
<dbReference type="AlphaFoldDB" id="A0A2Z6IFP9"/>
<keyword evidence="2" id="KW-1185">Reference proteome</keyword>